<protein>
    <submittedName>
        <fullName evidence="2">Type IX secretion system membrane protein, PorP/SprF family</fullName>
    </submittedName>
</protein>
<accession>A0A238WHD7</accession>
<feature type="signal peptide" evidence="1">
    <location>
        <begin position="1"/>
        <end position="18"/>
    </location>
</feature>
<evidence type="ECO:0000313" key="2">
    <source>
        <dbReference type="EMBL" id="SNR45887.1"/>
    </source>
</evidence>
<dbReference type="AlphaFoldDB" id="A0A238WHD7"/>
<dbReference type="OrthoDB" id="1114455at2"/>
<dbReference type="Pfam" id="PF11751">
    <property type="entry name" value="PorP_SprF"/>
    <property type="match status" value="1"/>
</dbReference>
<dbReference type="InterPro" id="IPR019861">
    <property type="entry name" value="PorP/SprF_Bacteroidetes"/>
</dbReference>
<evidence type="ECO:0000256" key="1">
    <source>
        <dbReference type="SAM" id="SignalP"/>
    </source>
</evidence>
<reference evidence="2 3" key="1">
    <citation type="submission" date="2017-06" db="EMBL/GenBank/DDBJ databases">
        <authorList>
            <person name="Kim H.J."/>
            <person name="Triplett B.A."/>
        </authorList>
    </citation>
    <scope>NUCLEOTIDE SEQUENCE [LARGE SCALE GENOMIC DNA]</scope>
    <source>
        <strain evidence="2 3">DSM 29150</strain>
    </source>
</reference>
<organism evidence="2 3">
    <name type="scientific">Lutibacter agarilyticus</name>
    <dbReference type="NCBI Taxonomy" id="1109740"/>
    <lineage>
        <taxon>Bacteria</taxon>
        <taxon>Pseudomonadati</taxon>
        <taxon>Bacteroidota</taxon>
        <taxon>Flavobacteriia</taxon>
        <taxon>Flavobacteriales</taxon>
        <taxon>Flavobacteriaceae</taxon>
        <taxon>Lutibacter</taxon>
    </lineage>
</organism>
<dbReference type="RefSeq" id="WP_089380884.1">
    <property type="nucleotide sequence ID" value="NZ_FZNT01000003.1"/>
</dbReference>
<dbReference type="NCBIfam" id="TIGR03519">
    <property type="entry name" value="T9SS_PorP_fam"/>
    <property type="match status" value="1"/>
</dbReference>
<evidence type="ECO:0000313" key="3">
    <source>
        <dbReference type="Proteomes" id="UP000198384"/>
    </source>
</evidence>
<feature type="chain" id="PRO_5012624619" evidence="1">
    <location>
        <begin position="19"/>
        <end position="311"/>
    </location>
</feature>
<keyword evidence="1" id="KW-0732">Signal</keyword>
<keyword evidence="3" id="KW-1185">Reference proteome</keyword>
<name>A0A238WHD7_9FLAO</name>
<dbReference type="Proteomes" id="UP000198384">
    <property type="component" value="Unassembled WGS sequence"/>
</dbReference>
<sequence length="311" mass="35205">MRKLLLQFITLLSITAMWSQQEVQYTQYMYNMSTINPAYTTGNIGIYNLGALYRTQWVGVTGAPKSANLFAHTPINENIEVGLTYVNDNIGDIVKENNIFADFAYKLNLEEFGYLSFGLKAGMSFFNVDFTNLDLESGSMFIDPNFSENINQSNFNVGVGAYYNTDNYYVGFSIPFLLKSDHSISESGDYQNIQKPHFYLTGGYVFDINEAFKLKPSLMAKAVNGAPISLDLNANVLYENRLEFGLGYRINDGLIGMINFGITPELRLGYAYDYTLSNLDAFSSGSHEFFLLYNLDSFNFNRGFDKSPRFF</sequence>
<dbReference type="EMBL" id="FZNT01000003">
    <property type="protein sequence ID" value="SNR45887.1"/>
    <property type="molecule type" value="Genomic_DNA"/>
</dbReference>
<gene>
    <name evidence="2" type="ORF">SAMN06265371_103217</name>
</gene>
<proteinExistence type="predicted"/>